<proteinExistence type="inferred from homology"/>
<sequence length="366" mass="42157">MKKILFLPFLTIPTGHHSVANTLISSLKKRIQGEFASIDFLSYFSPRLERAVTNLYLNWISYSPETYNWAYSYFVYPSSSKKYTQVYERLFLTKMQRLLSEEQPDLIICTQAYPSLLISCLKVQGKIKTPVINVYTDLFINNIWGRMGIDYHFVADVPLKNELVQKYRVPKHQVFITGIPVDEWLAPTTRQPKLFPPYHILIAGGNSGLGNINELLQTLKNSTNFNCTVLCGNNKRLLAKIISWQIKNIYPLPYISSKREMALLYDQVDAIVTKPGGVTISEALRKRIPIFVYSALPGQEQFNQQYLTTQGLVYPLTQEPSAQEQLLSILSDKFKQANWRKRVDSYFDRLERSACEKIVEISDQIT</sequence>
<evidence type="ECO:0000256" key="2">
    <source>
        <dbReference type="ARBA" id="ARBA00022676"/>
    </source>
</evidence>
<evidence type="ECO:0000256" key="1">
    <source>
        <dbReference type="ARBA" id="ARBA00006962"/>
    </source>
</evidence>
<dbReference type="SUPFAM" id="SSF53756">
    <property type="entry name" value="UDP-Glycosyltransferase/glycogen phosphorylase"/>
    <property type="match status" value="1"/>
</dbReference>
<gene>
    <name evidence="5" type="ORF">M8H41_11700</name>
</gene>
<name>A0ABT8QS81_9FIRM</name>
<dbReference type="Pfam" id="PF06925">
    <property type="entry name" value="MGDG_synth"/>
    <property type="match status" value="1"/>
</dbReference>
<dbReference type="InterPro" id="IPR050519">
    <property type="entry name" value="Glycosyltransf_28_UgtP"/>
</dbReference>
<accession>A0ABT8QS81</accession>
<dbReference type="Gene3D" id="3.40.50.2000">
    <property type="entry name" value="Glycogen Phosphorylase B"/>
    <property type="match status" value="1"/>
</dbReference>
<dbReference type="PANTHER" id="PTHR43025">
    <property type="entry name" value="MONOGALACTOSYLDIACYLGLYCEROL SYNTHASE"/>
    <property type="match status" value="1"/>
</dbReference>
<dbReference type="Proteomes" id="UP001176021">
    <property type="component" value="Unassembled WGS sequence"/>
</dbReference>
<reference evidence="5" key="1">
    <citation type="submission" date="2022-05" db="EMBL/GenBank/DDBJ databases">
        <title>Expanded diversity of anoxic marine methylotrophy in a Black Sea sulfate reducing microorganism.</title>
        <authorList>
            <person name="Fischer P.Q."/>
            <person name="Stams A.J.M."/>
            <person name="Villanueva L."/>
            <person name="Sousa D.Z."/>
        </authorList>
    </citation>
    <scope>NUCLEOTIDE SEQUENCE</scope>
    <source>
        <strain evidence="5">P130</strain>
    </source>
</reference>
<organism evidence="5 6">
    <name type="scientific">Desulfosporosinus nitroreducens</name>
    <dbReference type="NCBI Taxonomy" id="2018668"/>
    <lineage>
        <taxon>Bacteria</taxon>
        <taxon>Bacillati</taxon>
        <taxon>Bacillota</taxon>
        <taxon>Clostridia</taxon>
        <taxon>Eubacteriales</taxon>
        <taxon>Desulfitobacteriaceae</taxon>
        <taxon>Desulfosporosinus</taxon>
    </lineage>
</organism>
<comment type="caution">
    <text evidence="5">The sequence shown here is derived from an EMBL/GenBank/DDBJ whole genome shotgun (WGS) entry which is preliminary data.</text>
</comment>
<dbReference type="PANTHER" id="PTHR43025:SF3">
    <property type="entry name" value="MONOGALACTOSYLDIACYLGLYCEROL SYNTHASE 1, CHLOROPLASTIC"/>
    <property type="match status" value="1"/>
</dbReference>
<dbReference type="InterPro" id="IPR009695">
    <property type="entry name" value="Diacylglyc_glucosyltr_N"/>
</dbReference>
<keyword evidence="3" id="KW-0808">Transferase</keyword>
<evidence type="ECO:0000313" key="6">
    <source>
        <dbReference type="Proteomes" id="UP001176021"/>
    </source>
</evidence>
<evidence type="ECO:0000313" key="5">
    <source>
        <dbReference type="EMBL" id="MDO0823515.1"/>
    </source>
</evidence>
<protein>
    <submittedName>
        <fullName evidence="5">Galactosyldiacylglycerol synthase</fullName>
    </submittedName>
</protein>
<evidence type="ECO:0000256" key="3">
    <source>
        <dbReference type="ARBA" id="ARBA00022679"/>
    </source>
</evidence>
<dbReference type="RefSeq" id="WP_302048855.1">
    <property type="nucleotide sequence ID" value="NZ_JAMJEV010000008.1"/>
</dbReference>
<comment type="similarity">
    <text evidence="1">Belongs to the glycosyltransferase 28 family.</text>
</comment>
<dbReference type="EMBL" id="JAMJEV010000008">
    <property type="protein sequence ID" value="MDO0823515.1"/>
    <property type="molecule type" value="Genomic_DNA"/>
</dbReference>
<keyword evidence="6" id="KW-1185">Reference proteome</keyword>
<keyword evidence="2" id="KW-0328">Glycosyltransferase</keyword>
<feature type="domain" description="Diacylglycerol glucosyltransferase N-terminal" evidence="4">
    <location>
        <begin position="16"/>
        <end position="181"/>
    </location>
</feature>
<evidence type="ECO:0000259" key="4">
    <source>
        <dbReference type="Pfam" id="PF06925"/>
    </source>
</evidence>